<evidence type="ECO:0000256" key="6">
    <source>
        <dbReference type="ARBA" id="ARBA00022679"/>
    </source>
</evidence>
<evidence type="ECO:0000256" key="20">
    <source>
        <dbReference type="ARBA" id="ARBA00049902"/>
    </source>
</evidence>
<keyword evidence="5" id="KW-0328">Glycosyltransferase</keyword>
<keyword evidence="4 22" id="KW-0132">Cell division</keyword>
<reference evidence="22 23" key="1">
    <citation type="submission" date="2015-12" db="EMBL/GenBank/DDBJ databases">
        <title>Genome sequence of Oceanibaculum pacificum MCCC 1A02656.</title>
        <authorList>
            <person name="Lu L."/>
            <person name="Lai Q."/>
            <person name="Shao Z."/>
            <person name="Qian P."/>
        </authorList>
    </citation>
    <scope>NUCLEOTIDE SEQUENCE [LARGE SCALE GENOMIC DNA]</scope>
    <source>
        <strain evidence="22 23">MCCC 1A02656</strain>
    </source>
</reference>
<evidence type="ECO:0000256" key="3">
    <source>
        <dbReference type="ARBA" id="ARBA00022475"/>
    </source>
</evidence>
<comment type="similarity">
    <text evidence="16">Belongs to the SEDS family. FtsW subfamily.</text>
</comment>
<feature type="transmembrane region" description="Helical" evidence="21">
    <location>
        <begin position="22"/>
        <end position="41"/>
    </location>
</feature>
<evidence type="ECO:0000256" key="16">
    <source>
        <dbReference type="ARBA" id="ARBA00038053"/>
    </source>
</evidence>
<evidence type="ECO:0000256" key="14">
    <source>
        <dbReference type="ARBA" id="ARBA00032370"/>
    </source>
</evidence>
<keyword evidence="10 21" id="KW-1133">Transmembrane helix</keyword>
<dbReference type="NCBIfam" id="TIGR02614">
    <property type="entry name" value="ftsW"/>
    <property type="match status" value="1"/>
</dbReference>
<sequence length="374" mass="39996">MSALSRTDTSAFGRWWWTIDRWSLAAIGLIIGFGALMTLAASPPVAERIGLDQFYFVRRHFALLPVGITLLIGVSLLAPQQVRRLAVLGLLISIAMLVAVLFVGGEIKGARRWINLAGFSLQPSEFVKPFFAVVAAWMFAEWRKGEGFPGHLVALAMYGLIAGLLLLQPDLGQAVVVSAIFFGQFFLAGMPIIWIVGAIVLGVTGLIGAYFTLDHVASRIDRFLDPGSGDSYQVDRSLEAFMNGGLFGRGPGEGTVKAYIPDAHADFIFAVAGEELGLLACLLVVTLFTFVVLRGFARVLGEQSLYVMLAAAGLLAQFGVQALINMGSTLHLIPTKGMTLPFVSYGGSSLLALSVGMGMALALTRRRVGRGGSR</sequence>
<evidence type="ECO:0000256" key="11">
    <source>
        <dbReference type="ARBA" id="ARBA00023136"/>
    </source>
</evidence>
<dbReference type="GO" id="GO:0008955">
    <property type="term" value="F:peptidoglycan glycosyltransferase activity"/>
    <property type="evidence" value="ECO:0007669"/>
    <property type="project" value="UniProtKB-EC"/>
</dbReference>
<dbReference type="GO" id="GO:0051301">
    <property type="term" value="P:cell division"/>
    <property type="evidence" value="ECO:0007669"/>
    <property type="project" value="UniProtKB-KW"/>
</dbReference>
<evidence type="ECO:0000256" key="10">
    <source>
        <dbReference type="ARBA" id="ARBA00022989"/>
    </source>
</evidence>
<dbReference type="OrthoDB" id="9768187at2"/>
<feature type="transmembrane region" description="Helical" evidence="21">
    <location>
        <begin position="61"/>
        <end position="79"/>
    </location>
</feature>
<dbReference type="GO" id="GO:0071555">
    <property type="term" value="P:cell wall organization"/>
    <property type="evidence" value="ECO:0007669"/>
    <property type="project" value="UniProtKB-KW"/>
</dbReference>
<dbReference type="GO" id="GO:0032153">
    <property type="term" value="C:cell division site"/>
    <property type="evidence" value="ECO:0007669"/>
    <property type="project" value="TreeGrafter"/>
</dbReference>
<feature type="transmembrane region" description="Helical" evidence="21">
    <location>
        <begin position="85"/>
        <end position="105"/>
    </location>
</feature>
<dbReference type="InterPro" id="IPR013437">
    <property type="entry name" value="FtsW"/>
</dbReference>
<feature type="transmembrane region" description="Helical" evidence="21">
    <location>
        <begin position="305"/>
        <end position="324"/>
    </location>
</feature>
<gene>
    <name evidence="22" type="ORF">AUP43_10435</name>
</gene>
<dbReference type="PANTHER" id="PTHR30474">
    <property type="entry name" value="CELL CYCLE PROTEIN"/>
    <property type="match status" value="1"/>
</dbReference>
<keyword evidence="8" id="KW-0133">Cell shape</keyword>
<protein>
    <recommendedName>
        <fullName evidence="17">Probable peptidoglycan glycosyltransferase FtsW</fullName>
        <ecNumber evidence="19">2.4.99.28</ecNumber>
    </recommendedName>
    <alternativeName>
        <fullName evidence="18">Cell division protein FtsW</fullName>
    </alternativeName>
    <alternativeName>
        <fullName evidence="15">Cell wall polymerase</fullName>
    </alternativeName>
    <alternativeName>
        <fullName evidence="14">Peptidoglycan polymerase</fullName>
    </alternativeName>
</protein>
<evidence type="ECO:0000256" key="4">
    <source>
        <dbReference type="ARBA" id="ARBA00022618"/>
    </source>
</evidence>
<keyword evidence="12" id="KW-0131">Cell cycle</keyword>
<dbReference type="AlphaFoldDB" id="A0A154W0F4"/>
<evidence type="ECO:0000256" key="2">
    <source>
        <dbReference type="ARBA" id="ARBA00004752"/>
    </source>
</evidence>
<feature type="transmembrane region" description="Helical" evidence="21">
    <location>
        <begin position="276"/>
        <end position="293"/>
    </location>
</feature>
<evidence type="ECO:0000256" key="9">
    <source>
        <dbReference type="ARBA" id="ARBA00022984"/>
    </source>
</evidence>
<keyword evidence="9" id="KW-0573">Peptidoglycan synthesis</keyword>
<comment type="pathway">
    <text evidence="2">Cell wall biogenesis; peptidoglycan biosynthesis.</text>
</comment>
<comment type="catalytic activity">
    <reaction evidence="20">
        <text>[GlcNAc-(1-&gt;4)-Mur2Ac(oyl-L-Ala-gamma-D-Glu-L-Lys-D-Ala-D-Ala)](n)-di-trans,octa-cis-undecaprenyl diphosphate + beta-D-GlcNAc-(1-&gt;4)-Mur2Ac(oyl-L-Ala-gamma-D-Glu-L-Lys-D-Ala-D-Ala)-di-trans,octa-cis-undecaprenyl diphosphate = [GlcNAc-(1-&gt;4)-Mur2Ac(oyl-L-Ala-gamma-D-Glu-L-Lys-D-Ala-D-Ala)](n+1)-di-trans,octa-cis-undecaprenyl diphosphate + di-trans,octa-cis-undecaprenyl diphosphate + H(+)</text>
        <dbReference type="Rhea" id="RHEA:23708"/>
        <dbReference type="Rhea" id="RHEA-COMP:9602"/>
        <dbReference type="Rhea" id="RHEA-COMP:9603"/>
        <dbReference type="ChEBI" id="CHEBI:15378"/>
        <dbReference type="ChEBI" id="CHEBI:58405"/>
        <dbReference type="ChEBI" id="CHEBI:60033"/>
        <dbReference type="ChEBI" id="CHEBI:78435"/>
        <dbReference type="EC" id="2.4.99.28"/>
    </reaction>
</comment>
<keyword evidence="3" id="KW-1003">Cell membrane</keyword>
<dbReference type="EC" id="2.4.99.28" evidence="19"/>
<keyword evidence="23" id="KW-1185">Reference proteome</keyword>
<evidence type="ECO:0000313" key="23">
    <source>
        <dbReference type="Proteomes" id="UP000076400"/>
    </source>
</evidence>
<evidence type="ECO:0000256" key="8">
    <source>
        <dbReference type="ARBA" id="ARBA00022960"/>
    </source>
</evidence>
<evidence type="ECO:0000256" key="7">
    <source>
        <dbReference type="ARBA" id="ARBA00022692"/>
    </source>
</evidence>
<dbReference type="Proteomes" id="UP000076400">
    <property type="component" value="Unassembled WGS sequence"/>
</dbReference>
<evidence type="ECO:0000256" key="1">
    <source>
        <dbReference type="ARBA" id="ARBA00004651"/>
    </source>
</evidence>
<evidence type="ECO:0000256" key="13">
    <source>
        <dbReference type="ARBA" id="ARBA00023316"/>
    </source>
</evidence>
<proteinExistence type="inferred from homology"/>
<dbReference type="GO" id="GO:0009252">
    <property type="term" value="P:peptidoglycan biosynthetic process"/>
    <property type="evidence" value="ECO:0007669"/>
    <property type="project" value="UniProtKB-KW"/>
</dbReference>
<evidence type="ECO:0000256" key="12">
    <source>
        <dbReference type="ARBA" id="ARBA00023306"/>
    </source>
</evidence>
<evidence type="ECO:0000256" key="19">
    <source>
        <dbReference type="ARBA" id="ARBA00044770"/>
    </source>
</evidence>
<keyword evidence="11 21" id="KW-0472">Membrane</keyword>
<dbReference type="STRING" id="580166.AUP43_10435"/>
<dbReference type="GO" id="GO:0008360">
    <property type="term" value="P:regulation of cell shape"/>
    <property type="evidence" value="ECO:0007669"/>
    <property type="project" value="UniProtKB-KW"/>
</dbReference>
<keyword evidence="7 21" id="KW-0812">Transmembrane</keyword>
<organism evidence="22 23">
    <name type="scientific">Oceanibaculum pacificum</name>
    <dbReference type="NCBI Taxonomy" id="580166"/>
    <lineage>
        <taxon>Bacteria</taxon>
        <taxon>Pseudomonadati</taxon>
        <taxon>Pseudomonadota</taxon>
        <taxon>Alphaproteobacteria</taxon>
        <taxon>Rhodospirillales</taxon>
        <taxon>Oceanibaculaceae</taxon>
        <taxon>Oceanibaculum</taxon>
    </lineage>
</organism>
<evidence type="ECO:0000256" key="15">
    <source>
        <dbReference type="ARBA" id="ARBA00033270"/>
    </source>
</evidence>
<name>A0A154W0F4_9PROT</name>
<feature type="transmembrane region" description="Helical" evidence="21">
    <location>
        <begin position="344"/>
        <end position="364"/>
    </location>
</feature>
<feature type="transmembrane region" description="Helical" evidence="21">
    <location>
        <begin position="179"/>
        <end position="211"/>
    </location>
</feature>
<comment type="subcellular location">
    <subcellularLocation>
        <location evidence="1">Cell membrane</location>
        <topology evidence="1">Multi-pass membrane protein</topology>
    </subcellularLocation>
</comment>
<evidence type="ECO:0000256" key="18">
    <source>
        <dbReference type="ARBA" id="ARBA00041418"/>
    </source>
</evidence>
<dbReference type="InterPro" id="IPR001182">
    <property type="entry name" value="FtsW/RodA"/>
</dbReference>
<evidence type="ECO:0000313" key="22">
    <source>
        <dbReference type="EMBL" id="KZD07005.1"/>
    </source>
</evidence>
<dbReference type="EMBL" id="LPXN01000119">
    <property type="protein sequence ID" value="KZD07005.1"/>
    <property type="molecule type" value="Genomic_DNA"/>
</dbReference>
<dbReference type="RefSeq" id="WP_067557284.1">
    <property type="nucleotide sequence ID" value="NZ_LPXN01000119.1"/>
</dbReference>
<dbReference type="GO" id="GO:0015648">
    <property type="term" value="F:lipid-linked peptidoglycan transporter activity"/>
    <property type="evidence" value="ECO:0007669"/>
    <property type="project" value="TreeGrafter"/>
</dbReference>
<evidence type="ECO:0000256" key="17">
    <source>
        <dbReference type="ARBA" id="ARBA00041185"/>
    </source>
</evidence>
<dbReference type="GO" id="GO:0005886">
    <property type="term" value="C:plasma membrane"/>
    <property type="evidence" value="ECO:0007669"/>
    <property type="project" value="UniProtKB-SubCell"/>
</dbReference>
<evidence type="ECO:0000256" key="5">
    <source>
        <dbReference type="ARBA" id="ARBA00022676"/>
    </source>
</evidence>
<keyword evidence="13" id="KW-0961">Cell wall biogenesis/degradation</keyword>
<dbReference type="Pfam" id="PF01098">
    <property type="entry name" value="FTSW_RODA_SPOVE"/>
    <property type="match status" value="1"/>
</dbReference>
<evidence type="ECO:0000256" key="21">
    <source>
        <dbReference type="SAM" id="Phobius"/>
    </source>
</evidence>
<feature type="transmembrane region" description="Helical" evidence="21">
    <location>
        <begin position="148"/>
        <end position="167"/>
    </location>
</feature>
<accession>A0A154W0F4</accession>
<dbReference type="PANTHER" id="PTHR30474:SF2">
    <property type="entry name" value="PEPTIDOGLYCAN GLYCOSYLTRANSFERASE FTSW-RELATED"/>
    <property type="match status" value="1"/>
</dbReference>
<keyword evidence="6" id="KW-0808">Transferase</keyword>
<comment type="caution">
    <text evidence="22">The sequence shown here is derived from an EMBL/GenBank/DDBJ whole genome shotgun (WGS) entry which is preliminary data.</text>
</comment>